<keyword evidence="4 8" id="KW-0067">ATP-binding</keyword>
<dbReference type="InterPro" id="IPR047641">
    <property type="entry name" value="ABC_transpr_MalK/UgpC-like"/>
</dbReference>
<dbReference type="PANTHER" id="PTHR43875">
    <property type="entry name" value="MALTODEXTRIN IMPORT ATP-BINDING PROTEIN MSMX"/>
    <property type="match status" value="1"/>
</dbReference>
<keyword evidence="5" id="KW-1278">Translocase</keyword>
<keyword evidence="1" id="KW-0813">Transport</keyword>
<dbReference type="PANTHER" id="PTHR43875:SF15">
    <property type="entry name" value="TREHALOSE IMPORT ATP-BINDING PROTEIN SUGC"/>
    <property type="match status" value="1"/>
</dbReference>
<dbReference type="GO" id="GO:0055052">
    <property type="term" value="C:ATP-binding cassette (ABC) transporter complex, substrate-binding subunit-containing"/>
    <property type="evidence" value="ECO:0007669"/>
    <property type="project" value="TreeGrafter"/>
</dbReference>
<dbReference type="InterPro" id="IPR003439">
    <property type="entry name" value="ABC_transporter-like_ATP-bd"/>
</dbReference>
<sequence>MARVAVKELVKRFGKVVAVDRVSFEARDGEFLVLLGPSGCGKTTTLRLIAGLETPDEGEIYIGGRLVNDLPPKDRDVAMVFQNYALYPHMKVYDNIAFPLRVRKLPREEIDKRVREVARLLRIEDLLDRYPRQLSGGQQQRVALGRALVRQPQVFLMDEPLSNLDAKLRVYMRAELKRLQRELGITTIYVTHDQAEAMTMADRIAVMNEGKIMQLADPAELYYRPANTFVAGFIGAPAMNFIDASVRQRDGSVMLDTGVFTVELPEHVGKILLESGAPSEVIFGIRPEHIDISKQELPGGYQVEVFVTEPLGAETIIDFKHGDTLVKAKYPGHFEATPGEKLWIRFKLEYAHIFDKRTGKAIV</sequence>
<dbReference type="Gene3D" id="3.40.50.300">
    <property type="entry name" value="P-loop containing nucleotide triphosphate hydrolases"/>
    <property type="match status" value="1"/>
</dbReference>
<dbReference type="Pfam" id="PF00005">
    <property type="entry name" value="ABC_tran"/>
    <property type="match status" value="1"/>
</dbReference>
<evidence type="ECO:0000256" key="4">
    <source>
        <dbReference type="ARBA" id="ARBA00022840"/>
    </source>
</evidence>
<dbReference type="SMART" id="SM00382">
    <property type="entry name" value="AAA"/>
    <property type="match status" value="1"/>
</dbReference>
<dbReference type="Pfam" id="PF17912">
    <property type="entry name" value="OB_MalK"/>
    <property type="match status" value="1"/>
</dbReference>
<evidence type="ECO:0000259" key="7">
    <source>
        <dbReference type="PROSITE" id="PS50893"/>
    </source>
</evidence>
<evidence type="ECO:0000256" key="1">
    <source>
        <dbReference type="ARBA" id="ARBA00022448"/>
    </source>
</evidence>
<dbReference type="InterPro" id="IPR017871">
    <property type="entry name" value="ABC_transporter-like_CS"/>
</dbReference>
<dbReference type="PROSITE" id="PS50893">
    <property type="entry name" value="ABC_TRANSPORTER_2"/>
    <property type="match status" value="1"/>
</dbReference>
<dbReference type="EMBL" id="CP062310">
    <property type="protein sequence ID" value="QOJ79196.1"/>
    <property type="molecule type" value="Genomic_DNA"/>
</dbReference>
<evidence type="ECO:0000256" key="2">
    <source>
        <dbReference type="ARBA" id="ARBA00022475"/>
    </source>
</evidence>
<dbReference type="InterPro" id="IPR015855">
    <property type="entry name" value="ABC_transpr_MalK-like"/>
</dbReference>
<dbReference type="SUPFAM" id="SSF52540">
    <property type="entry name" value="P-loop containing nucleoside triphosphate hydrolases"/>
    <property type="match status" value="1"/>
</dbReference>
<dbReference type="Gene3D" id="2.40.50.140">
    <property type="entry name" value="Nucleic acid-binding proteins"/>
    <property type="match status" value="1"/>
</dbReference>
<protein>
    <submittedName>
        <fullName evidence="8">ABC transporter ATP-binding protein</fullName>
    </submittedName>
</protein>
<dbReference type="InParanoid" id="A0A7L9FJY8"/>
<feature type="domain" description="ABC transporter" evidence="7">
    <location>
        <begin position="4"/>
        <end position="234"/>
    </location>
</feature>
<accession>A0A7L9FJY8</accession>
<dbReference type="RefSeq" id="WP_192819168.1">
    <property type="nucleotide sequence ID" value="NZ_CP062310.1"/>
</dbReference>
<name>A0A7L9FJY8_9CREN</name>
<dbReference type="CDD" id="cd03301">
    <property type="entry name" value="ABC_MalK_N"/>
    <property type="match status" value="1"/>
</dbReference>
<evidence type="ECO:0000313" key="9">
    <source>
        <dbReference type="Proteomes" id="UP000594121"/>
    </source>
</evidence>
<dbReference type="InterPro" id="IPR040582">
    <property type="entry name" value="OB_MalK-like"/>
</dbReference>
<dbReference type="KEGG" id="thel:IG193_01670"/>
<dbReference type="AlphaFoldDB" id="A0A7L9FJY8"/>
<dbReference type="Proteomes" id="UP000594121">
    <property type="component" value="Chromosome"/>
</dbReference>
<dbReference type="Gene3D" id="2.40.50.100">
    <property type="match status" value="1"/>
</dbReference>
<dbReference type="GO" id="GO:0005524">
    <property type="term" value="F:ATP binding"/>
    <property type="evidence" value="ECO:0007669"/>
    <property type="project" value="UniProtKB-KW"/>
</dbReference>
<dbReference type="GeneID" id="59148564"/>
<dbReference type="GO" id="GO:0140359">
    <property type="term" value="F:ABC-type transporter activity"/>
    <property type="evidence" value="ECO:0007669"/>
    <property type="project" value="InterPro"/>
</dbReference>
<evidence type="ECO:0000313" key="8">
    <source>
        <dbReference type="EMBL" id="QOJ79196.1"/>
    </source>
</evidence>
<proteinExistence type="predicted"/>
<dbReference type="PROSITE" id="PS00211">
    <property type="entry name" value="ABC_TRANSPORTER_1"/>
    <property type="match status" value="1"/>
</dbReference>
<dbReference type="GO" id="GO:0008643">
    <property type="term" value="P:carbohydrate transport"/>
    <property type="evidence" value="ECO:0007669"/>
    <property type="project" value="InterPro"/>
</dbReference>
<keyword evidence="9" id="KW-1185">Reference proteome</keyword>
<dbReference type="InterPro" id="IPR003593">
    <property type="entry name" value="AAA+_ATPase"/>
</dbReference>
<dbReference type="FunCoup" id="A0A7L9FJY8">
    <property type="interactions" value="40"/>
</dbReference>
<keyword evidence="2" id="KW-1003">Cell membrane</keyword>
<dbReference type="InterPro" id="IPR012340">
    <property type="entry name" value="NA-bd_OB-fold"/>
</dbReference>
<evidence type="ECO:0000256" key="3">
    <source>
        <dbReference type="ARBA" id="ARBA00022741"/>
    </source>
</evidence>
<reference evidence="8 9" key="1">
    <citation type="submission" date="2020-10" db="EMBL/GenBank/DDBJ databases">
        <title>Thermofilum lucidum 3507LT sp. nov. a novel member of Thermofilaceae family isolated from Chile hot spring, and proposal of description order Thermofilales.</title>
        <authorList>
            <person name="Zayulina K.S."/>
            <person name="Elcheninov A.G."/>
            <person name="Toshchakov S.V."/>
            <person name="Kublanov I.V."/>
        </authorList>
    </citation>
    <scope>NUCLEOTIDE SEQUENCE [LARGE SCALE GENOMIC DNA]</scope>
    <source>
        <strain evidence="8 9">3507LT</strain>
    </source>
</reference>
<organism evidence="8 9">
    <name type="scientific">Infirmifilum lucidum</name>
    <dbReference type="NCBI Taxonomy" id="2776706"/>
    <lineage>
        <taxon>Archaea</taxon>
        <taxon>Thermoproteota</taxon>
        <taxon>Thermoprotei</taxon>
        <taxon>Thermofilales</taxon>
        <taxon>Thermofilaceae</taxon>
        <taxon>Infirmifilum</taxon>
    </lineage>
</organism>
<dbReference type="GO" id="GO:0016887">
    <property type="term" value="F:ATP hydrolysis activity"/>
    <property type="evidence" value="ECO:0007669"/>
    <property type="project" value="InterPro"/>
</dbReference>
<gene>
    <name evidence="8" type="ORF">IG193_01670</name>
</gene>
<dbReference type="SUPFAM" id="SSF50331">
    <property type="entry name" value="MOP-like"/>
    <property type="match status" value="1"/>
</dbReference>
<keyword evidence="3" id="KW-0547">Nucleotide-binding</keyword>
<dbReference type="InterPro" id="IPR027417">
    <property type="entry name" value="P-loop_NTPase"/>
</dbReference>
<evidence type="ECO:0000256" key="5">
    <source>
        <dbReference type="ARBA" id="ARBA00022967"/>
    </source>
</evidence>
<evidence type="ECO:0000256" key="6">
    <source>
        <dbReference type="ARBA" id="ARBA00023136"/>
    </source>
</evidence>
<dbReference type="InterPro" id="IPR008995">
    <property type="entry name" value="Mo/tungstate-bd_C_term_dom"/>
</dbReference>
<keyword evidence="6" id="KW-0472">Membrane</keyword>
<dbReference type="NCBIfam" id="NF008653">
    <property type="entry name" value="PRK11650.1"/>
    <property type="match status" value="1"/>
</dbReference>
<dbReference type="FunFam" id="3.40.50.300:FF:000042">
    <property type="entry name" value="Maltose/maltodextrin ABC transporter, ATP-binding protein"/>
    <property type="match status" value="1"/>
</dbReference>